<feature type="transmembrane region" description="Helical" evidence="1">
    <location>
        <begin position="12"/>
        <end position="29"/>
    </location>
</feature>
<dbReference type="InterPro" id="IPR008875">
    <property type="entry name" value="TraX"/>
</dbReference>
<feature type="transmembrane region" description="Helical" evidence="1">
    <location>
        <begin position="64"/>
        <end position="82"/>
    </location>
</feature>
<feature type="transmembrane region" description="Helical" evidence="1">
    <location>
        <begin position="186"/>
        <end position="206"/>
    </location>
</feature>
<feature type="transmembrane region" description="Helical" evidence="1">
    <location>
        <begin position="88"/>
        <end position="107"/>
    </location>
</feature>
<keyword evidence="1" id="KW-1133">Transmembrane helix</keyword>
<evidence type="ECO:0000313" key="2">
    <source>
        <dbReference type="EMBL" id="MDN3193626.1"/>
    </source>
</evidence>
<feature type="transmembrane region" description="Helical" evidence="1">
    <location>
        <begin position="119"/>
        <end position="142"/>
    </location>
</feature>
<keyword evidence="1" id="KW-0472">Membrane</keyword>
<protein>
    <submittedName>
        <fullName evidence="2">TraX family protein</fullName>
    </submittedName>
</protein>
<feature type="transmembrane region" description="Helical" evidence="1">
    <location>
        <begin position="238"/>
        <end position="257"/>
    </location>
</feature>
<proteinExistence type="predicted"/>
<keyword evidence="1" id="KW-0812">Transmembrane</keyword>
<dbReference type="EMBL" id="JAREWH010000024">
    <property type="protein sequence ID" value="MDN3193626.1"/>
    <property type="molecule type" value="Genomic_DNA"/>
</dbReference>
<evidence type="ECO:0000313" key="3">
    <source>
        <dbReference type="Proteomes" id="UP001173174"/>
    </source>
</evidence>
<dbReference type="AlphaFoldDB" id="A0AAW7KL28"/>
<dbReference type="RefSeq" id="WP_289870248.1">
    <property type="nucleotide sequence ID" value="NZ_JAREWH010000024.1"/>
</dbReference>
<organism evidence="2 3">
    <name type="scientific">Enterococcus faecalis</name>
    <name type="common">Streptococcus faecalis</name>
    <dbReference type="NCBI Taxonomy" id="1351"/>
    <lineage>
        <taxon>Bacteria</taxon>
        <taxon>Bacillati</taxon>
        <taxon>Bacillota</taxon>
        <taxon>Bacilli</taxon>
        <taxon>Lactobacillales</taxon>
        <taxon>Enterococcaceae</taxon>
        <taxon>Enterococcus</taxon>
    </lineage>
</organism>
<feature type="transmembrane region" description="Helical" evidence="1">
    <location>
        <begin position="35"/>
        <end position="52"/>
    </location>
</feature>
<dbReference type="Proteomes" id="UP001173174">
    <property type="component" value="Unassembled WGS sequence"/>
</dbReference>
<comment type="caution">
    <text evidence="2">The sequence shown here is derived from an EMBL/GenBank/DDBJ whole genome shotgun (WGS) entry which is preliminary data.</text>
</comment>
<reference evidence="2" key="2">
    <citation type="submission" date="2023-03" db="EMBL/GenBank/DDBJ databases">
        <authorList>
            <person name="Zajac M."/>
            <person name="Kwit R."/>
            <person name="Wasyl D."/>
        </authorList>
    </citation>
    <scope>NUCLEOTIDE SEQUENCE</scope>
    <source>
        <strain evidence="2">691B_2</strain>
    </source>
</reference>
<reference evidence="2" key="1">
    <citation type="journal article" date="2023" name="Pathogens">
        <title>Prevalence of Enterococcus spp. and the Whole-Genome Characteristics of Enterococcus faecium and Enterococcus faecalis Strains Isolated from Free-Living Birds in Poland.</title>
        <authorList>
            <person name="Kwit R."/>
            <person name="Zajac M."/>
            <person name="Smialowska-Weglinska A."/>
            <person name="Skarzynska M."/>
            <person name="Bomba A."/>
            <person name="Lalak A."/>
            <person name="Skrzypiec E."/>
            <person name="Wojdat D."/>
            <person name="Koza W."/>
            <person name="Mikos-Wojewoda E."/>
            <person name="Pasim P."/>
            <person name="Skora M."/>
            <person name="Polak M."/>
            <person name="Wiacek J."/>
            <person name="Wasyl D."/>
        </authorList>
    </citation>
    <scope>NUCLEOTIDE SEQUENCE</scope>
    <source>
        <strain evidence="2">691B_2</strain>
    </source>
</reference>
<gene>
    <name evidence="2" type="ORF">P0E79_14205</name>
</gene>
<dbReference type="Pfam" id="PF05857">
    <property type="entry name" value="TraX"/>
    <property type="match status" value="1"/>
</dbReference>
<sequence>MKKYLTGFQLKIIGLITMVIDHLAEFFNFLGVPLWFHWIGRITAPIFLFESSEGFVHTSNRKKYMLRLLIGFWGMNFINLILNEYFLVNGDIIANNIFSTLFLGTVYMQSIAYLKERKFVASFFGFIIPILIGLISFIFTIGEMNEIKLICLQLYTLFLPSLFVTEGGFLMVALGVLFYIFHGKRYFQVLSLGIISIISAAANGFSDLFSNNYQWMMFFSAIPIILYNGEKGKGLKSFFYYFYPAHIIVFAILSFLLRQ</sequence>
<feature type="transmembrane region" description="Helical" evidence="1">
    <location>
        <begin position="154"/>
        <end position="179"/>
    </location>
</feature>
<accession>A0AAW7KL28</accession>
<evidence type="ECO:0000256" key="1">
    <source>
        <dbReference type="SAM" id="Phobius"/>
    </source>
</evidence>
<name>A0AAW7KL28_ENTFL</name>